<feature type="transmembrane region" description="Helical" evidence="7">
    <location>
        <begin position="228"/>
        <end position="250"/>
    </location>
</feature>
<evidence type="ECO:0000256" key="7">
    <source>
        <dbReference type="SAM" id="Phobius"/>
    </source>
</evidence>
<keyword evidence="4 7" id="KW-0472">Membrane</keyword>
<feature type="domain" description="Rhodopsin" evidence="8">
    <location>
        <begin position="50"/>
        <end position="290"/>
    </location>
</feature>
<feature type="transmembrane region" description="Helical" evidence="7">
    <location>
        <begin position="188"/>
        <end position="216"/>
    </location>
</feature>
<dbReference type="AlphaFoldDB" id="A0A6A6RNP2"/>
<proteinExistence type="inferred from homology"/>
<keyword evidence="10" id="KW-1185">Reference proteome</keyword>
<reference evidence="9" key="1">
    <citation type="journal article" date="2020" name="Stud. Mycol.">
        <title>101 Dothideomycetes genomes: a test case for predicting lifestyles and emergence of pathogens.</title>
        <authorList>
            <person name="Haridas S."/>
            <person name="Albert R."/>
            <person name="Binder M."/>
            <person name="Bloem J."/>
            <person name="Labutti K."/>
            <person name="Salamov A."/>
            <person name="Andreopoulos B."/>
            <person name="Baker S."/>
            <person name="Barry K."/>
            <person name="Bills G."/>
            <person name="Bluhm B."/>
            <person name="Cannon C."/>
            <person name="Castanera R."/>
            <person name="Culley D."/>
            <person name="Daum C."/>
            <person name="Ezra D."/>
            <person name="Gonzalez J."/>
            <person name="Henrissat B."/>
            <person name="Kuo A."/>
            <person name="Liang C."/>
            <person name="Lipzen A."/>
            <person name="Lutzoni F."/>
            <person name="Magnuson J."/>
            <person name="Mondo S."/>
            <person name="Nolan M."/>
            <person name="Ohm R."/>
            <person name="Pangilinan J."/>
            <person name="Park H.-J."/>
            <person name="Ramirez L."/>
            <person name="Alfaro M."/>
            <person name="Sun H."/>
            <person name="Tritt A."/>
            <person name="Yoshinaga Y."/>
            <person name="Zwiers L.-H."/>
            <person name="Turgeon B."/>
            <person name="Goodwin S."/>
            <person name="Spatafora J."/>
            <person name="Crous P."/>
            <person name="Grigoriev I."/>
        </authorList>
    </citation>
    <scope>NUCLEOTIDE SEQUENCE</scope>
    <source>
        <strain evidence="9">CBS 473.64</strain>
    </source>
</reference>
<evidence type="ECO:0000256" key="4">
    <source>
        <dbReference type="ARBA" id="ARBA00023136"/>
    </source>
</evidence>
<sequence length="391" mass="42440">MPGVDLCLVPAGIAPDGRPPNFLDMPSLQMTVIILTGVMLALAFLVLMGRLFVNRKTLRMSDWMMVVGFIFDIGVMGTQLSVSSKYRHIWDTPLCHLTGSYLKASPTRSIIFVVDISTGPALFFPKAAIFLFYVDIFSVIQGVRIAFIIGIIVAFMAYFPASLVLSYWDAPHVGQSWDELVTSDMMHQGIPGGITIGVASVMVDIYIFVLPIPTLVGLNLPLGKRIQVVSLFATAFLGVVASVLCMAYRIKLLHMTDGTWQAGVAAIPIIIENNVAIIVGSLPAFANFIRKYIGQSSIYKSLRSKLFSSSLGASTEDGRQQDNVETIGGGSGKRGKKPACFKLGDGTELEWKISVPGETYNPGEGRYGEGIVKTVGIEPWESASESMERLV</sequence>
<dbReference type="PANTHER" id="PTHR33048">
    <property type="entry name" value="PTH11-LIKE INTEGRAL MEMBRANE PROTEIN (AFU_ORTHOLOGUE AFUA_5G11245)"/>
    <property type="match status" value="1"/>
</dbReference>
<dbReference type="Proteomes" id="UP000799753">
    <property type="component" value="Unassembled WGS sequence"/>
</dbReference>
<dbReference type="GO" id="GO:0016020">
    <property type="term" value="C:membrane"/>
    <property type="evidence" value="ECO:0007669"/>
    <property type="project" value="UniProtKB-SubCell"/>
</dbReference>
<comment type="similarity">
    <text evidence="5">Belongs to the SAT4 family.</text>
</comment>
<name>A0A6A6RNP2_9PLEO</name>
<dbReference type="OrthoDB" id="444631at2759"/>
<keyword evidence="2 7" id="KW-0812">Transmembrane</keyword>
<dbReference type="EMBL" id="MU006794">
    <property type="protein sequence ID" value="KAF2637149.1"/>
    <property type="molecule type" value="Genomic_DNA"/>
</dbReference>
<feature type="transmembrane region" description="Helical" evidence="7">
    <location>
        <begin position="145"/>
        <end position="168"/>
    </location>
</feature>
<accession>A0A6A6RNP2</accession>
<evidence type="ECO:0000256" key="1">
    <source>
        <dbReference type="ARBA" id="ARBA00004141"/>
    </source>
</evidence>
<evidence type="ECO:0000313" key="10">
    <source>
        <dbReference type="Proteomes" id="UP000799753"/>
    </source>
</evidence>
<dbReference type="InterPro" id="IPR049326">
    <property type="entry name" value="Rhodopsin_dom_fungi"/>
</dbReference>
<organism evidence="9 10">
    <name type="scientific">Massarina eburnea CBS 473.64</name>
    <dbReference type="NCBI Taxonomy" id="1395130"/>
    <lineage>
        <taxon>Eukaryota</taxon>
        <taxon>Fungi</taxon>
        <taxon>Dikarya</taxon>
        <taxon>Ascomycota</taxon>
        <taxon>Pezizomycotina</taxon>
        <taxon>Dothideomycetes</taxon>
        <taxon>Pleosporomycetidae</taxon>
        <taxon>Pleosporales</taxon>
        <taxon>Massarineae</taxon>
        <taxon>Massarinaceae</taxon>
        <taxon>Massarina</taxon>
    </lineage>
</organism>
<evidence type="ECO:0000256" key="5">
    <source>
        <dbReference type="ARBA" id="ARBA00038359"/>
    </source>
</evidence>
<comment type="subcellular location">
    <subcellularLocation>
        <location evidence="1">Membrane</location>
        <topology evidence="1">Multi-pass membrane protein</topology>
    </subcellularLocation>
</comment>
<feature type="transmembrane region" description="Helical" evidence="7">
    <location>
        <begin position="63"/>
        <end position="82"/>
    </location>
</feature>
<feature type="region of interest" description="Disordered" evidence="6">
    <location>
        <begin position="312"/>
        <end position="335"/>
    </location>
</feature>
<evidence type="ECO:0000259" key="8">
    <source>
        <dbReference type="Pfam" id="PF20684"/>
    </source>
</evidence>
<evidence type="ECO:0000256" key="6">
    <source>
        <dbReference type="SAM" id="MobiDB-lite"/>
    </source>
</evidence>
<keyword evidence="3 7" id="KW-1133">Transmembrane helix</keyword>
<gene>
    <name evidence="9" type="ORF">P280DRAFT_530828</name>
</gene>
<dbReference type="PANTHER" id="PTHR33048:SF158">
    <property type="entry name" value="MEMBRANE PROTEIN PTH11-LIKE, PUTATIVE-RELATED"/>
    <property type="match status" value="1"/>
</dbReference>
<feature type="transmembrane region" description="Helical" evidence="7">
    <location>
        <begin position="28"/>
        <end position="51"/>
    </location>
</feature>
<feature type="transmembrane region" description="Helical" evidence="7">
    <location>
        <begin position="262"/>
        <end position="286"/>
    </location>
</feature>
<protein>
    <recommendedName>
        <fullName evidence="8">Rhodopsin domain-containing protein</fullName>
    </recommendedName>
</protein>
<evidence type="ECO:0000256" key="3">
    <source>
        <dbReference type="ARBA" id="ARBA00022989"/>
    </source>
</evidence>
<dbReference type="InterPro" id="IPR052337">
    <property type="entry name" value="SAT4-like"/>
</dbReference>
<feature type="transmembrane region" description="Helical" evidence="7">
    <location>
        <begin position="110"/>
        <end position="133"/>
    </location>
</feature>
<dbReference type="Pfam" id="PF20684">
    <property type="entry name" value="Fung_rhodopsin"/>
    <property type="match status" value="1"/>
</dbReference>
<evidence type="ECO:0000313" key="9">
    <source>
        <dbReference type="EMBL" id="KAF2637149.1"/>
    </source>
</evidence>
<evidence type="ECO:0000256" key="2">
    <source>
        <dbReference type="ARBA" id="ARBA00022692"/>
    </source>
</evidence>